<reference evidence="1" key="1">
    <citation type="submission" date="2019-03" db="EMBL/GenBank/DDBJ databases">
        <authorList>
            <person name="Danneels B."/>
        </authorList>
    </citation>
    <scope>NUCLEOTIDE SEQUENCE</scope>
</reference>
<dbReference type="EMBL" id="CAADHY010000018">
    <property type="protein sequence ID" value="VFR25348.1"/>
    <property type="molecule type" value="Genomic_DNA"/>
</dbReference>
<accession>A0A484PH51</accession>
<evidence type="ECO:0000313" key="1">
    <source>
        <dbReference type="EMBL" id="VFR25348.1"/>
    </source>
</evidence>
<protein>
    <submittedName>
        <fullName evidence="1">Uncharacterized protein</fullName>
    </submittedName>
</protein>
<organism evidence="1">
    <name type="scientific">plant metagenome</name>
    <dbReference type="NCBI Taxonomy" id="1297885"/>
    <lineage>
        <taxon>unclassified sequences</taxon>
        <taxon>metagenomes</taxon>
        <taxon>organismal metagenomes</taxon>
    </lineage>
</organism>
<proteinExistence type="predicted"/>
<gene>
    <name evidence="1" type="ORF">AMP9_1929</name>
</gene>
<sequence length="53" mass="5865">MCWCERKMKESGILRGVCCSDVAARCSHAARTGFPPFLTDCCRMRHLCVISGA</sequence>
<name>A0A484PH51_9ZZZZ</name>
<dbReference type="AlphaFoldDB" id="A0A484PH51"/>